<keyword evidence="4 5" id="KW-0804">Transcription</keyword>
<evidence type="ECO:0000256" key="7">
    <source>
        <dbReference type="RuleBase" id="RU000538"/>
    </source>
</evidence>
<evidence type="ECO:0000256" key="6">
    <source>
        <dbReference type="NCBIfam" id="TIGR00922"/>
    </source>
</evidence>
<dbReference type="Pfam" id="PF00467">
    <property type="entry name" value="KOW"/>
    <property type="match status" value="1"/>
</dbReference>
<dbReference type="SMART" id="SM00738">
    <property type="entry name" value="NGN"/>
    <property type="match status" value="1"/>
</dbReference>
<dbReference type="PANTHER" id="PTHR30265:SF2">
    <property type="entry name" value="TRANSCRIPTION TERMINATION_ANTITERMINATION PROTEIN NUSG"/>
    <property type="match status" value="1"/>
</dbReference>
<organism evidence="10 11">
    <name type="scientific">Terrimicrobium sacchariphilum</name>
    <dbReference type="NCBI Taxonomy" id="690879"/>
    <lineage>
        <taxon>Bacteria</taxon>
        <taxon>Pseudomonadati</taxon>
        <taxon>Verrucomicrobiota</taxon>
        <taxon>Terrimicrobiia</taxon>
        <taxon>Terrimicrobiales</taxon>
        <taxon>Terrimicrobiaceae</taxon>
        <taxon>Terrimicrobium</taxon>
    </lineage>
</organism>
<keyword evidence="1 5" id="KW-0806">Transcription termination</keyword>
<sequence>MPIAPRDQWYVVHVLSGQEQKVQDNLVRRIKLEEMSDYVYEVLIPTERVQEIKRGKKTETTRKFFPGYLIVNMHLLDDNNQLVDKTWYFVRETDGVIGFAGSKDRPTPMRTKEVEGLLAQVREREDTVKPKISFEVGDKVKVADGPFQNQNGIVEEIDPERGKLRVSVTIFGRETPVDLEYWQVEKA</sequence>
<dbReference type="InParanoid" id="A0A146GD82"/>
<dbReference type="Pfam" id="PF02357">
    <property type="entry name" value="NusG"/>
    <property type="match status" value="1"/>
</dbReference>
<dbReference type="InterPro" id="IPR036735">
    <property type="entry name" value="NGN_dom_sf"/>
</dbReference>
<feature type="domain" description="NusG-like N-terminal" evidence="8">
    <location>
        <begin position="6"/>
        <end position="121"/>
    </location>
</feature>
<dbReference type="CDD" id="cd06091">
    <property type="entry name" value="KOW_NusG"/>
    <property type="match status" value="1"/>
</dbReference>
<dbReference type="PROSITE" id="PS01014">
    <property type="entry name" value="NUSG"/>
    <property type="match status" value="1"/>
</dbReference>
<dbReference type="FunFam" id="2.30.30.30:FF:000002">
    <property type="entry name" value="Transcription termination/antitermination factor NusG"/>
    <property type="match status" value="1"/>
</dbReference>
<dbReference type="FunCoup" id="A0A146GD82">
    <property type="interactions" value="490"/>
</dbReference>
<dbReference type="GO" id="GO:0005829">
    <property type="term" value="C:cytosol"/>
    <property type="evidence" value="ECO:0007669"/>
    <property type="project" value="TreeGrafter"/>
</dbReference>
<dbReference type="SUPFAM" id="SSF82679">
    <property type="entry name" value="N-utilization substance G protein NusG, N-terminal domain"/>
    <property type="match status" value="1"/>
</dbReference>
<evidence type="ECO:0000256" key="5">
    <source>
        <dbReference type="HAMAP-Rule" id="MF_00948"/>
    </source>
</evidence>
<evidence type="ECO:0000256" key="3">
    <source>
        <dbReference type="ARBA" id="ARBA00023015"/>
    </source>
</evidence>
<dbReference type="NCBIfam" id="TIGR00922">
    <property type="entry name" value="nusG"/>
    <property type="match status" value="1"/>
</dbReference>
<dbReference type="SMART" id="SM00739">
    <property type="entry name" value="KOW"/>
    <property type="match status" value="1"/>
</dbReference>
<accession>A0A146GD82</accession>
<evidence type="ECO:0000313" key="10">
    <source>
        <dbReference type="EMBL" id="GAT35123.1"/>
    </source>
</evidence>
<comment type="function">
    <text evidence="5 7">Participates in transcription elongation, termination and antitermination.</text>
</comment>
<dbReference type="InterPro" id="IPR047050">
    <property type="entry name" value="NGN"/>
</dbReference>
<dbReference type="AlphaFoldDB" id="A0A146GD82"/>
<dbReference type="OrthoDB" id="9809075at2"/>
<dbReference type="InterPro" id="IPR006645">
    <property type="entry name" value="NGN-like_dom"/>
</dbReference>
<dbReference type="Gene3D" id="2.30.30.30">
    <property type="match status" value="1"/>
</dbReference>
<dbReference type="STRING" id="690879.TSACC_3186"/>
<dbReference type="HAMAP" id="MF_00948">
    <property type="entry name" value="NusG"/>
    <property type="match status" value="1"/>
</dbReference>
<dbReference type="RefSeq" id="WP_075080971.1">
    <property type="nucleotide sequence ID" value="NZ_BDCO01000003.1"/>
</dbReference>
<dbReference type="Gene3D" id="3.30.70.940">
    <property type="entry name" value="NusG, N-terminal domain"/>
    <property type="match status" value="1"/>
</dbReference>
<dbReference type="InterPro" id="IPR005824">
    <property type="entry name" value="KOW"/>
</dbReference>
<evidence type="ECO:0000256" key="1">
    <source>
        <dbReference type="ARBA" id="ARBA00022472"/>
    </source>
</evidence>
<dbReference type="GO" id="GO:0031564">
    <property type="term" value="P:transcription antitermination"/>
    <property type="evidence" value="ECO:0007669"/>
    <property type="project" value="UniProtKB-UniRule"/>
</dbReference>
<dbReference type="PRINTS" id="PR00338">
    <property type="entry name" value="NUSGTNSCPFCT"/>
</dbReference>
<name>A0A146GD82_TERSA</name>
<evidence type="ECO:0000259" key="9">
    <source>
        <dbReference type="SMART" id="SM00739"/>
    </source>
</evidence>
<keyword evidence="2 5" id="KW-0889">Transcription antitermination</keyword>
<dbReference type="PANTHER" id="PTHR30265">
    <property type="entry name" value="RHO-INTERACTING TRANSCRIPTION TERMINATION FACTOR NUSG"/>
    <property type="match status" value="1"/>
</dbReference>
<dbReference type="CDD" id="cd09891">
    <property type="entry name" value="NGN_Bact_1"/>
    <property type="match status" value="1"/>
</dbReference>
<proteinExistence type="inferred from homology"/>
<dbReference type="EMBL" id="BDCO01000003">
    <property type="protein sequence ID" value="GAT35123.1"/>
    <property type="molecule type" value="Genomic_DNA"/>
</dbReference>
<keyword evidence="11" id="KW-1185">Reference proteome</keyword>
<comment type="similarity">
    <text evidence="5 7">Belongs to the NusG family.</text>
</comment>
<dbReference type="InterPro" id="IPR001062">
    <property type="entry name" value="Transcrpt_antiterm_NusG"/>
</dbReference>
<comment type="caution">
    <text evidence="10">The sequence shown here is derived from an EMBL/GenBank/DDBJ whole genome shotgun (WGS) entry which is preliminary data.</text>
</comment>
<keyword evidence="3 5" id="KW-0805">Transcription regulation</keyword>
<gene>
    <name evidence="5" type="primary">nusG</name>
    <name evidence="10" type="ORF">TSACC_3186</name>
</gene>
<dbReference type="Proteomes" id="UP000076023">
    <property type="component" value="Unassembled WGS sequence"/>
</dbReference>
<reference evidence="11" key="1">
    <citation type="journal article" date="2017" name="Genome Announc.">
        <title>Draft Genome Sequence of Terrimicrobium sacchariphilum NM-5T, a Facultative Anaerobic Soil Bacterium of the Class Spartobacteria.</title>
        <authorList>
            <person name="Qiu Y.L."/>
            <person name="Tourlousse D.M."/>
            <person name="Matsuura N."/>
            <person name="Ohashi A."/>
            <person name="Sekiguchi Y."/>
        </authorList>
    </citation>
    <scope>NUCLEOTIDE SEQUENCE [LARGE SCALE GENOMIC DNA]</scope>
    <source>
        <strain evidence="11">NM-5</strain>
    </source>
</reference>
<evidence type="ECO:0000256" key="2">
    <source>
        <dbReference type="ARBA" id="ARBA00022814"/>
    </source>
</evidence>
<dbReference type="InterPro" id="IPR015869">
    <property type="entry name" value="Transcrpt_antiterm_NusG_bac_CS"/>
</dbReference>
<dbReference type="SUPFAM" id="SSF50104">
    <property type="entry name" value="Translation proteins SH3-like domain"/>
    <property type="match status" value="1"/>
</dbReference>
<dbReference type="GO" id="GO:0006354">
    <property type="term" value="P:DNA-templated transcription elongation"/>
    <property type="evidence" value="ECO:0007669"/>
    <property type="project" value="UniProtKB-UniRule"/>
</dbReference>
<dbReference type="GO" id="GO:0006353">
    <property type="term" value="P:DNA-templated transcription termination"/>
    <property type="evidence" value="ECO:0007669"/>
    <property type="project" value="UniProtKB-UniRule"/>
</dbReference>
<evidence type="ECO:0000256" key="4">
    <source>
        <dbReference type="ARBA" id="ARBA00023163"/>
    </source>
</evidence>
<dbReference type="InterPro" id="IPR008991">
    <property type="entry name" value="Translation_prot_SH3-like_sf"/>
</dbReference>
<evidence type="ECO:0000259" key="8">
    <source>
        <dbReference type="SMART" id="SM00738"/>
    </source>
</evidence>
<protein>
    <recommendedName>
        <fullName evidence="5 6">Transcription termination/antitermination protein NusG</fullName>
    </recommendedName>
</protein>
<feature type="domain" description="KOW" evidence="9">
    <location>
        <begin position="133"/>
        <end position="160"/>
    </location>
</feature>
<dbReference type="InterPro" id="IPR014722">
    <property type="entry name" value="Rib_uL2_dom2"/>
</dbReference>
<dbReference type="GO" id="GO:0032784">
    <property type="term" value="P:regulation of DNA-templated transcription elongation"/>
    <property type="evidence" value="ECO:0007669"/>
    <property type="project" value="InterPro"/>
</dbReference>
<dbReference type="InterPro" id="IPR043425">
    <property type="entry name" value="NusG-like"/>
</dbReference>
<evidence type="ECO:0000313" key="11">
    <source>
        <dbReference type="Proteomes" id="UP000076023"/>
    </source>
</evidence>